<keyword evidence="2" id="KW-1185">Reference proteome</keyword>
<proteinExistence type="predicted"/>
<organism evidence="1 2">
    <name type="scientific">Hesseltinella vesiculosa</name>
    <dbReference type="NCBI Taxonomy" id="101127"/>
    <lineage>
        <taxon>Eukaryota</taxon>
        <taxon>Fungi</taxon>
        <taxon>Fungi incertae sedis</taxon>
        <taxon>Mucoromycota</taxon>
        <taxon>Mucoromycotina</taxon>
        <taxon>Mucoromycetes</taxon>
        <taxon>Mucorales</taxon>
        <taxon>Cunninghamellaceae</taxon>
        <taxon>Hesseltinella</taxon>
    </lineage>
</organism>
<dbReference type="EMBL" id="MCGT01000030">
    <property type="protein sequence ID" value="ORX48235.1"/>
    <property type="molecule type" value="Genomic_DNA"/>
</dbReference>
<evidence type="ECO:0000313" key="2">
    <source>
        <dbReference type="Proteomes" id="UP000242146"/>
    </source>
</evidence>
<sequence length="165" mass="19385">MRMTSSSRSQASLIVSLSSDRFPSVLFRLRWIAVKRFIESFKRLRGPFNRLVRCFSRLGVGFKWLFWRFKRFGSVFRRHSRAFKWFVFGLNVLIVRDNGGGIRSASFPVLLLFRDIVTGVRFQGFAYDLTVFLFPNEPEDKSTNHAKLNKVISLFPWTLIPYVSF</sequence>
<dbReference type="Proteomes" id="UP000242146">
    <property type="component" value="Unassembled WGS sequence"/>
</dbReference>
<evidence type="ECO:0000313" key="1">
    <source>
        <dbReference type="EMBL" id="ORX48235.1"/>
    </source>
</evidence>
<reference evidence="1 2" key="1">
    <citation type="submission" date="2016-07" db="EMBL/GenBank/DDBJ databases">
        <title>Pervasive Adenine N6-methylation of Active Genes in Fungi.</title>
        <authorList>
            <consortium name="DOE Joint Genome Institute"/>
            <person name="Mondo S.J."/>
            <person name="Dannebaum R.O."/>
            <person name="Kuo R.C."/>
            <person name="Labutti K."/>
            <person name="Haridas S."/>
            <person name="Kuo A."/>
            <person name="Salamov A."/>
            <person name="Ahrendt S.R."/>
            <person name="Lipzen A."/>
            <person name="Sullivan W."/>
            <person name="Andreopoulos W.B."/>
            <person name="Clum A."/>
            <person name="Lindquist E."/>
            <person name="Daum C."/>
            <person name="Ramamoorthy G.K."/>
            <person name="Gryganskyi A."/>
            <person name="Culley D."/>
            <person name="Magnuson J.K."/>
            <person name="James T.Y."/>
            <person name="O'Malley M.A."/>
            <person name="Stajich J.E."/>
            <person name="Spatafora J.W."/>
            <person name="Visel A."/>
            <person name="Grigoriev I.V."/>
        </authorList>
    </citation>
    <scope>NUCLEOTIDE SEQUENCE [LARGE SCALE GENOMIC DNA]</scope>
    <source>
        <strain evidence="1 2">NRRL 3301</strain>
    </source>
</reference>
<name>A0A1X2G932_9FUNG</name>
<dbReference type="AlphaFoldDB" id="A0A1X2G932"/>
<comment type="caution">
    <text evidence="1">The sequence shown here is derived from an EMBL/GenBank/DDBJ whole genome shotgun (WGS) entry which is preliminary data.</text>
</comment>
<gene>
    <name evidence="1" type="ORF">DM01DRAFT_1131071</name>
</gene>
<accession>A0A1X2G932</accession>
<protein>
    <submittedName>
        <fullName evidence="1">Uncharacterized protein</fullName>
    </submittedName>
</protein>